<dbReference type="Proteomes" id="UP001608902">
    <property type="component" value="Unassembled WGS sequence"/>
</dbReference>
<keyword evidence="1" id="KW-0472">Membrane</keyword>
<gene>
    <name evidence="2" type="ORF">AB6A40_007189</name>
</gene>
<evidence type="ECO:0008006" key="4">
    <source>
        <dbReference type="Google" id="ProtNLM"/>
    </source>
</evidence>
<sequence length="236" mass="26227">MNLSKKKIDHELRSLGYANTVMVRGHSNTFTEAVSLLPICPPLSSSLARSSLCFEIPSLSHLVLIPSISFCPFILCIVLQFFLHVGDSMAESYHLSHCQGISRYVMFPSITFREMFYLTINAAPLYVKLHRVLELLLKSLGCLPVHSPITTIVIVMVIIATFVTITVIVVIVAIIIIIALILVIVTVYVIVIVIIATSVVVIISIIIITTIVTSSSLIRHRRFSRSLCLSLYTCHY</sequence>
<dbReference type="EMBL" id="JBGFUD010005610">
    <property type="protein sequence ID" value="MFH4980480.1"/>
    <property type="molecule type" value="Genomic_DNA"/>
</dbReference>
<protein>
    <recommendedName>
        <fullName evidence="4">ABC transmembrane type-1 domain-containing protein</fullName>
    </recommendedName>
</protein>
<proteinExistence type="predicted"/>
<keyword evidence="1" id="KW-0812">Transmembrane</keyword>
<feature type="transmembrane region" description="Helical" evidence="1">
    <location>
        <begin position="59"/>
        <end position="83"/>
    </location>
</feature>
<reference evidence="2 3" key="1">
    <citation type="submission" date="2024-08" db="EMBL/GenBank/DDBJ databases">
        <title>Gnathostoma spinigerum genome.</title>
        <authorList>
            <person name="Gonzalez-Bertolin B."/>
            <person name="Monzon S."/>
            <person name="Zaballos A."/>
            <person name="Jimenez P."/>
            <person name="Dekumyoy P."/>
            <person name="Varona S."/>
            <person name="Cuesta I."/>
            <person name="Sumanam S."/>
            <person name="Adisakwattana P."/>
            <person name="Gasser R.B."/>
            <person name="Hernandez-Gonzalez A."/>
            <person name="Young N.D."/>
            <person name="Perteguer M.J."/>
        </authorList>
    </citation>
    <scope>NUCLEOTIDE SEQUENCE [LARGE SCALE GENOMIC DNA]</scope>
    <source>
        <strain evidence="2">AL3</strain>
        <tissue evidence="2">Liver</tissue>
    </source>
</reference>
<accession>A0ABD6EKH7</accession>
<evidence type="ECO:0000256" key="1">
    <source>
        <dbReference type="SAM" id="Phobius"/>
    </source>
</evidence>
<evidence type="ECO:0000313" key="2">
    <source>
        <dbReference type="EMBL" id="MFH4980480.1"/>
    </source>
</evidence>
<keyword evidence="1" id="KW-1133">Transmembrane helix</keyword>
<name>A0ABD6EKH7_9BILA</name>
<dbReference type="AlphaFoldDB" id="A0ABD6EKH7"/>
<feature type="transmembrane region" description="Helical" evidence="1">
    <location>
        <begin position="149"/>
        <end position="182"/>
    </location>
</feature>
<keyword evidence="3" id="KW-1185">Reference proteome</keyword>
<comment type="caution">
    <text evidence="2">The sequence shown here is derived from an EMBL/GenBank/DDBJ whole genome shotgun (WGS) entry which is preliminary data.</text>
</comment>
<organism evidence="2 3">
    <name type="scientific">Gnathostoma spinigerum</name>
    <dbReference type="NCBI Taxonomy" id="75299"/>
    <lineage>
        <taxon>Eukaryota</taxon>
        <taxon>Metazoa</taxon>
        <taxon>Ecdysozoa</taxon>
        <taxon>Nematoda</taxon>
        <taxon>Chromadorea</taxon>
        <taxon>Rhabditida</taxon>
        <taxon>Spirurina</taxon>
        <taxon>Gnathostomatomorpha</taxon>
        <taxon>Gnathostomatoidea</taxon>
        <taxon>Gnathostomatidae</taxon>
        <taxon>Gnathostoma</taxon>
    </lineage>
</organism>
<feature type="transmembrane region" description="Helical" evidence="1">
    <location>
        <begin position="188"/>
        <end position="212"/>
    </location>
</feature>
<evidence type="ECO:0000313" key="3">
    <source>
        <dbReference type="Proteomes" id="UP001608902"/>
    </source>
</evidence>